<evidence type="ECO:0000313" key="1">
    <source>
        <dbReference type="EMBL" id="CCH67764.1"/>
    </source>
</evidence>
<sequence>MLTLVRYGYLSIGFTVVICIARQIKVASAAGLSTNFMLKQR</sequence>
<comment type="caution">
    <text evidence="1">The sequence shown here is derived from an EMBL/GenBank/DDBJ whole genome shotgun (WGS) entry which is preliminary data.</text>
</comment>
<gene>
    <name evidence="1" type="ORF">RINTHH_16090</name>
</gene>
<accession>M1WT34</accession>
<dbReference type="AlphaFoldDB" id="M1WT34"/>
<reference evidence="2" key="2">
    <citation type="submission" date="2016-01" db="EMBL/GenBank/DDBJ databases">
        <title>Diatom-associated endosymboitic cyanobacterium lacks core nitrogen metabolism enzymes.</title>
        <authorList>
            <person name="Hilton J.A."/>
            <person name="Foster R.A."/>
            <person name="Tripp H.J."/>
            <person name="Carter B.J."/>
            <person name="Zehr J.P."/>
            <person name="Villareal T.A."/>
        </authorList>
    </citation>
    <scope>NUCLEOTIDE SEQUENCE [LARGE SCALE GENOMIC DNA]</scope>
    <source>
        <strain evidence="2">HH01</strain>
    </source>
</reference>
<keyword evidence="2" id="KW-1185">Reference proteome</keyword>
<reference evidence="1 2" key="1">
    <citation type="submission" date="2012-05" db="EMBL/GenBank/DDBJ databases">
        <authorList>
            <person name="Hilton J."/>
        </authorList>
    </citation>
    <scope>NUCLEOTIDE SEQUENCE [LARGE SCALE GENOMIC DNA]</scope>
    <source>
        <strain evidence="1 2">HH01</strain>
    </source>
</reference>
<dbReference type="EMBL" id="CAIY01000056">
    <property type="protein sequence ID" value="CCH67764.1"/>
    <property type="molecule type" value="Genomic_DNA"/>
</dbReference>
<proteinExistence type="predicted"/>
<dbReference type="Proteomes" id="UP000053051">
    <property type="component" value="Unassembled WGS sequence"/>
</dbReference>
<organism evidence="1 2">
    <name type="scientific">Richelia intracellularis HH01</name>
    <dbReference type="NCBI Taxonomy" id="1165094"/>
    <lineage>
        <taxon>Bacteria</taxon>
        <taxon>Bacillati</taxon>
        <taxon>Cyanobacteriota</taxon>
        <taxon>Cyanophyceae</taxon>
        <taxon>Nostocales</taxon>
        <taxon>Nostocaceae</taxon>
        <taxon>Richelia</taxon>
    </lineage>
</organism>
<name>M1WT34_9NOST</name>
<evidence type="ECO:0000313" key="2">
    <source>
        <dbReference type="Proteomes" id="UP000053051"/>
    </source>
</evidence>
<protein>
    <submittedName>
        <fullName evidence="1">Uncharacterized protein</fullName>
    </submittedName>
</protein>